<sequence>MQSLRNFFWFCSGAYAPLLKRCPSESQKYIGIGGTVFFTGLMAAISSGYALYTVFDYYFQAVFFGLLWGLMIFNLDRFIVSSMRKKNQAWKEWKLAFPRLVFAGILAVVISKPIELRIFEKEINRKLDDERTIMLQTSKKSLEAVFGEVSALGNQKDLLRSEIQDAVIFRDKLQSEYDFERFGTRTDGTSGIIGLGMNARKKEEQLDAAQIALDKLREGHQSRIDRLDEEIRMLEQEKSKALTKLEPNIEAYDGLAARLDALSVLTTDSPAIKMAGIFIVLLFVAVETAPIFVKLISPRGSYDELLDLTEHKVVVYAKEETTKQDSKSIWRLSKFRQALD</sequence>
<dbReference type="AlphaFoldDB" id="A0A2T0WNS9"/>
<keyword evidence="2" id="KW-0472">Membrane</keyword>
<keyword evidence="4" id="KW-1185">Reference proteome</keyword>
<evidence type="ECO:0000313" key="3">
    <source>
        <dbReference type="EMBL" id="PRY88174.1"/>
    </source>
</evidence>
<evidence type="ECO:0000313" key="4">
    <source>
        <dbReference type="Proteomes" id="UP000238157"/>
    </source>
</evidence>
<comment type="caution">
    <text evidence="3">The sequence shown here is derived from an EMBL/GenBank/DDBJ whole genome shotgun (WGS) entry which is preliminary data.</text>
</comment>
<feature type="transmembrane region" description="Helical" evidence="2">
    <location>
        <begin position="57"/>
        <end position="75"/>
    </location>
</feature>
<keyword evidence="1" id="KW-0175">Coiled coil</keyword>
<organism evidence="3 4">
    <name type="scientific">Mongoliibacter ruber</name>
    <dbReference type="NCBI Taxonomy" id="1750599"/>
    <lineage>
        <taxon>Bacteria</taxon>
        <taxon>Pseudomonadati</taxon>
        <taxon>Bacteroidota</taxon>
        <taxon>Cytophagia</taxon>
        <taxon>Cytophagales</taxon>
        <taxon>Cyclobacteriaceae</taxon>
        <taxon>Mongoliibacter</taxon>
    </lineage>
</organism>
<proteinExistence type="predicted"/>
<evidence type="ECO:0000256" key="1">
    <source>
        <dbReference type="SAM" id="Coils"/>
    </source>
</evidence>
<keyword evidence="2" id="KW-1133">Transmembrane helix</keyword>
<dbReference type="EMBL" id="PVTR01000005">
    <property type="protein sequence ID" value="PRY88174.1"/>
    <property type="molecule type" value="Genomic_DNA"/>
</dbReference>
<dbReference type="OrthoDB" id="594406at2"/>
<feature type="transmembrane region" description="Helical" evidence="2">
    <location>
        <begin position="29"/>
        <end position="51"/>
    </location>
</feature>
<keyword evidence="2" id="KW-0812">Transmembrane</keyword>
<dbReference type="Pfam" id="PF14362">
    <property type="entry name" value="DUF4407"/>
    <property type="match status" value="1"/>
</dbReference>
<feature type="coiled-coil region" evidence="1">
    <location>
        <begin position="199"/>
        <end position="244"/>
    </location>
</feature>
<dbReference type="RefSeq" id="WP_106133655.1">
    <property type="nucleotide sequence ID" value="NZ_PVTR01000005.1"/>
</dbReference>
<evidence type="ECO:0000256" key="2">
    <source>
        <dbReference type="SAM" id="Phobius"/>
    </source>
</evidence>
<gene>
    <name evidence="3" type="ORF">CLW00_105296</name>
</gene>
<feature type="transmembrane region" description="Helical" evidence="2">
    <location>
        <begin position="96"/>
        <end position="114"/>
    </location>
</feature>
<dbReference type="Proteomes" id="UP000238157">
    <property type="component" value="Unassembled WGS sequence"/>
</dbReference>
<dbReference type="InterPro" id="IPR025519">
    <property type="entry name" value="DUF4407"/>
</dbReference>
<protein>
    <submittedName>
        <fullName evidence="3">Uncharacterized protein DUF4407</fullName>
    </submittedName>
</protein>
<reference evidence="3 4" key="1">
    <citation type="submission" date="2018-03" db="EMBL/GenBank/DDBJ databases">
        <title>Genomic Encyclopedia of Archaeal and Bacterial Type Strains, Phase II (KMG-II): from individual species to whole genera.</title>
        <authorList>
            <person name="Goeker M."/>
        </authorList>
    </citation>
    <scope>NUCLEOTIDE SEQUENCE [LARGE SCALE GENOMIC DNA]</scope>
    <source>
        <strain evidence="3 4">DSM 27929</strain>
    </source>
</reference>
<name>A0A2T0WNS9_9BACT</name>
<accession>A0A2T0WNS9</accession>